<sequence>MSTDRNVSSNTFGPNTQIHQGDIFNYSSNASRKAYFVVPFPPNEDIVPRPEIVTKLDELLSPSKEGRYCNAALWGLSGSGKTQIALNYAYRRSHEDPQCDIFWVHADNEANFVQDYQAVARTLDLNPLLNGEELFLEVRKCIESQRKWLLILDNADDVTRFGIGATDHTKSLLKFIPGGPGGTVLWTSCDKQILALVGPRRGIQIPHMSIEEAEKLLSVARDEDIRDDEIQDARLLLQELQWLP</sequence>
<dbReference type="EMBL" id="JAIMJC010000006">
    <property type="protein sequence ID" value="KAH0523157.1"/>
    <property type="molecule type" value="Genomic_DNA"/>
</dbReference>
<dbReference type="AlphaFoldDB" id="A0A9P8HKG7"/>
<evidence type="ECO:0000313" key="2">
    <source>
        <dbReference type="Proteomes" id="UP000826573"/>
    </source>
</evidence>
<dbReference type="InterPro" id="IPR027417">
    <property type="entry name" value="P-loop_NTPase"/>
</dbReference>
<comment type="caution">
    <text evidence="1">The sequence shown here is derived from an EMBL/GenBank/DDBJ whole genome shotgun (WGS) entry which is preliminary data.</text>
</comment>
<gene>
    <name evidence="1" type="ORF">TsFJ059_008201</name>
</gene>
<evidence type="ECO:0008006" key="3">
    <source>
        <dbReference type="Google" id="ProtNLM"/>
    </source>
</evidence>
<proteinExistence type="predicted"/>
<dbReference type="SUPFAM" id="SSF52540">
    <property type="entry name" value="P-loop containing nucleoside triphosphate hydrolases"/>
    <property type="match status" value="1"/>
</dbReference>
<dbReference type="Gene3D" id="3.40.50.300">
    <property type="entry name" value="P-loop containing nucleotide triphosphate hydrolases"/>
    <property type="match status" value="1"/>
</dbReference>
<evidence type="ECO:0000313" key="1">
    <source>
        <dbReference type="EMBL" id="KAH0523157.1"/>
    </source>
</evidence>
<keyword evidence="2" id="KW-1185">Reference proteome</keyword>
<accession>A0A9P8HKG7</accession>
<protein>
    <recommendedName>
        <fullName evidence="3">AAA+ ATPase domain-containing protein</fullName>
    </recommendedName>
</protein>
<reference evidence="1 2" key="1">
    <citation type="submission" date="2021-08" db="EMBL/GenBank/DDBJ databases">
        <title>The highly contiguous genome resource for Trichoderma semiorbis FJ059, a fungal antagonistic to plant pathogens.</title>
        <authorList>
            <person name="Liu T."/>
        </authorList>
    </citation>
    <scope>NUCLEOTIDE SEQUENCE [LARGE SCALE GENOMIC DNA]</scope>
    <source>
        <strain evidence="1 2">FJ059</strain>
    </source>
</reference>
<organism evidence="1 2">
    <name type="scientific">Trichoderma semiorbis</name>
    <dbReference type="NCBI Taxonomy" id="1491008"/>
    <lineage>
        <taxon>Eukaryota</taxon>
        <taxon>Fungi</taxon>
        <taxon>Dikarya</taxon>
        <taxon>Ascomycota</taxon>
        <taxon>Pezizomycotina</taxon>
        <taxon>Sordariomycetes</taxon>
        <taxon>Hypocreomycetidae</taxon>
        <taxon>Hypocreales</taxon>
        <taxon>Hypocreaceae</taxon>
        <taxon>Trichoderma</taxon>
    </lineage>
</organism>
<dbReference type="Proteomes" id="UP000826573">
    <property type="component" value="Unassembled WGS sequence"/>
</dbReference>
<name>A0A9P8HKG7_9HYPO</name>